<dbReference type="InterPro" id="IPR005939">
    <property type="entry name" value="BLH_phosphatase-like"/>
</dbReference>
<name>A0A1I6GS39_9RHOB</name>
<evidence type="ECO:0000313" key="2">
    <source>
        <dbReference type="EMBL" id="SFR44901.1"/>
    </source>
</evidence>
<dbReference type="EMBL" id="FOYO01000001">
    <property type="protein sequence ID" value="SFR44901.1"/>
    <property type="molecule type" value="Genomic_DNA"/>
</dbReference>
<dbReference type="GO" id="GO:0016787">
    <property type="term" value="F:hydrolase activity"/>
    <property type="evidence" value="ECO:0007669"/>
    <property type="project" value="InterPro"/>
</dbReference>
<dbReference type="OrthoDB" id="9805710at2"/>
<dbReference type="InterPro" id="IPR029021">
    <property type="entry name" value="Prot-tyrosine_phosphatase-like"/>
</dbReference>
<evidence type="ECO:0000259" key="1">
    <source>
        <dbReference type="Pfam" id="PF04273"/>
    </source>
</evidence>
<dbReference type="AlphaFoldDB" id="A0A1I6GS39"/>
<evidence type="ECO:0000313" key="3">
    <source>
        <dbReference type="Proteomes" id="UP000199658"/>
    </source>
</evidence>
<dbReference type="Pfam" id="PF04273">
    <property type="entry name" value="BLH_phosphatase"/>
    <property type="match status" value="1"/>
</dbReference>
<proteinExistence type="predicted"/>
<sequence>MDIRTLSPDFAVTPQIHISDIEAIKAEGFTHIICNRPSAESAPGDKPDEIEEVVKAAGLGFSNNPVVMGQLTMDNVEAQKVDGKTLAYCASGTRSAIVWALAVAGSQSTDKILDALAGAGFPMPQLGPQIDALAKG</sequence>
<dbReference type="Gene3D" id="3.90.190.10">
    <property type="entry name" value="Protein tyrosine phosphatase superfamily"/>
    <property type="match status" value="1"/>
</dbReference>
<dbReference type="RefSeq" id="WP_090215836.1">
    <property type="nucleotide sequence ID" value="NZ_FOYO01000001.1"/>
</dbReference>
<gene>
    <name evidence="2" type="ORF">SAMN04488002_1895</name>
</gene>
<keyword evidence="3" id="KW-1185">Reference proteome</keyword>
<protein>
    <submittedName>
        <fullName evidence="2">TIGR01244 family protein</fullName>
    </submittedName>
</protein>
<dbReference type="Proteomes" id="UP000199658">
    <property type="component" value="Unassembled WGS sequence"/>
</dbReference>
<accession>A0A1I6GS39</accession>
<organism evidence="2 3">
    <name type="scientific">Litoreibacter janthinus</name>
    <dbReference type="NCBI Taxonomy" id="670154"/>
    <lineage>
        <taxon>Bacteria</taxon>
        <taxon>Pseudomonadati</taxon>
        <taxon>Pseudomonadota</taxon>
        <taxon>Alphaproteobacteria</taxon>
        <taxon>Rhodobacterales</taxon>
        <taxon>Roseobacteraceae</taxon>
        <taxon>Litoreibacter</taxon>
    </lineage>
</organism>
<dbReference type="STRING" id="670154.SAMN04488002_1895"/>
<reference evidence="3" key="1">
    <citation type="submission" date="2016-10" db="EMBL/GenBank/DDBJ databases">
        <authorList>
            <person name="Varghese N."/>
            <person name="Submissions S."/>
        </authorList>
    </citation>
    <scope>NUCLEOTIDE SEQUENCE [LARGE SCALE GENOMIC DNA]</scope>
    <source>
        <strain evidence="3">DSM 26921</strain>
    </source>
</reference>
<dbReference type="NCBIfam" id="TIGR01244">
    <property type="entry name" value="TIGR01244 family sulfur transferase"/>
    <property type="match status" value="1"/>
</dbReference>
<feature type="domain" description="Beta-lactamase hydrolase-like protein phosphatase-like" evidence="1">
    <location>
        <begin position="2"/>
        <end position="105"/>
    </location>
</feature>